<reference evidence="3" key="1">
    <citation type="journal article" date="2021" name="Proc. Natl. Acad. Sci. U.S.A.">
        <title>A Catalog of Tens of Thousands of Viruses from Human Metagenomes Reveals Hidden Associations with Chronic Diseases.</title>
        <authorList>
            <person name="Tisza M.J."/>
            <person name="Buck C.B."/>
        </authorList>
    </citation>
    <scope>NUCLEOTIDE SEQUENCE</scope>
    <source>
        <strain evidence="3">CtAvf12</strain>
    </source>
</reference>
<proteinExistence type="predicted"/>
<dbReference type="PANTHER" id="PTHR23222:SF0">
    <property type="entry name" value="PROHIBITIN 1"/>
    <property type="match status" value="1"/>
</dbReference>
<dbReference type="Pfam" id="PF01145">
    <property type="entry name" value="Band_7"/>
    <property type="match status" value="1"/>
</dbReference>
<organism evidence="3">
    <name type="scientific">Siphoviridae sp. ctAvf12</name>
    <dbReference type="NCBI Taxonomy" id="2826185"/>
    <lineage>
        <taxon>Viruses</taxon>
        <taxon>Duplodnaviria</taxon>
        <taxon>Heunggongvirae</taxon>
        <taxon>Uroviricota</taxon>
        <taxon>Caudoviricetes</taxon>
    </lineage>
</organism>
<dbReference type="InterPro" id="IPR001107">
    <property type="entry name" value="Band_7"/>
</dbReference>
<dbReference type="InterPro" id="IPR000163">
    <property type="entry name" value="Prohibitin"/>
</dbReference>
<dbReference type="Gene3D" id="3.30.479.30">
    <property type="entry name" value="Band 7 domain"/>
    <property type="match status" value="1"/>
</dbReference>
<evidence type="ECO:0000259" key="2">
    <source>
        <dbReference type="SMART" id="SM00244"/>
    </source>
</evidence>
<evidence type="ECO:0000313" key="3">
    <source>
        <dbReference type="EMBL" id="DAE19671.1"/>
    </source>
</evidence>
<protein>
    <submittedName>
        <fullName evidence="3">High frequency of lysogenization C protein</fullName>
    </submittedName>
</protein>
<feature type="coiled-coil region" evidence="1">
    <location>
        <begin position="245"/>
        <end position="272"/>
    </location>
</feature>
<dbReference type="SMART" id="SM00244">
    <property type="entry name" value="PHB"/>
    <property type="match status" value="1"/>
</dbReference>
<name>A0A8S5QK85_9CAUD</name>
<dbReference type="GO" id="GO:0016020">
    <property type="term" value="C:membrane"/>
    <property type="evidence" value="ECO:0007669"/>
    <property type="project" value="InterPro"/>
</dbReference>
<dbReference type="CDD" id="cd03401">
    <property type="entry name" value="SPFH_prohibitin"/>
    <property type="match status" value="1"/>
</dbReference>
<accession>A0A8S5QK85</accession>
<evidence type="ECO:0000256" key="1">
    <source>
        <dbReference type="SAM" id="Coils"/>
    </source>
</evidence>
<dbReference type="EMBL" id="BK015682">
    <property type="protein sequence ID" value="DAE19671.1"/>
    <property type="molecule type" value="Genomic_DNA"/>
</dbReference>
<dbReference type="InterPro" id="IPR036013">
    <property type="entry name" value="Band_7/SPFH_dom_sf"/>
</dbReference>
<dbReference type="SUPFAM" id="SSF117892">
    <property type="entry name" value="Band 7/SPFH domain"/>
    <property type="match status" value="1"/>
</dbReference>
<sequence length="323" mass="34572">MIQLIIGAGLGLGGVAAAVAIKRYNEVEREKAAGPEDCWGNKHEARTVSPACALPLILVGAVIAATACLYTQDTGEVCVIRNLGGSLAGSTSEAGFHAKAPWQDVVTYDVRNNLINFYGDTDYEVDGGSYEGKQVSINDKSGASANIDIQVNYSLNPDAALSLYSEYGTQESFVEKYISNDVRAVTREVSGGFDTVTMLTDRSQFTKAVQKALTEKWKGIGLTVEQVSVQDVRYPKNITKSYSEAQAAEVAKQKAQNEQETAKVQAETKKIEAQGEADANAVLANSLNDQVLQQHYIDALKSIGKDGNLVVVPEGSQPIVGTK</sequence>
<dbReference type="PANTHER" id="PTHR23222">
    <property type="entry name" value="PROHIBITIN"/>
    <property type="match status" value="1"/>
</dbReference>
<keyword evidence="1" id="KW-0175">Coiled coil</keyword>
<feature type="domain" description="Band 7" evidence="2">
    <location>
        <begin position="67"/>
        <end position="246"/>
    </location>
</feature>